<keyword evidence="9" id="KW-0547">Nucleotide-binding</keyword>
<feature type="region of interest" description="Disordered" evidence="12">
    <location>
        <begin position="89"/>
        <end position="128"/>
    </location>
</feature>
<evidence type="ECO:0000256" key="4">
    <source>
        <dbReference type="ARBA" id="ARBA00022857"/>
    </source>
</evidence>
<evidence type="ECO:0000256" key="6">
    <source>
        <dbReference type="ARBA" id="ARBA00023157"/>
    </source>
</evidence>
<dbReference type="Gene3D" id="3.30.390.30">
    <property type="match status" value="1"/>
</dbReference>
<keyword evidence="7 11" id="KW-0676">Redox-active center</keyword>
<gene>
    <name evidence="15" type="ORF">FHU32_001340</name>
</gene>
<dbReference type="SUPFAM" id="SSF55424">
    <property type="entry name" value="FAD/NAD-linked reductases, dimerisation (C-terminal) domain"/>
    <property type="match status" value="1"/>
</dbReference>
<feature type="compositionally biased region" description="Gly residues" evidence="12">
    <location>
        <begin position="98"/>
        <end position="109"/>
    </location>
</feature>
<feature type="binding site" evidence="9">
    <location>
        <begin position="237"/>
        <end position="244"/>
    </location>
    <ligand>
        <name>NAD(+)</name>
        <dbReference type="ChEBI" id="CHEBI:57540"/>
    </ligand>
</feature>
<dbReference type="InterPro" id="IPR023753">
    <property type="entry name" value="FAD/NAD-binding_dom"/>
</dbReference>
<evidence type="ECO:0000259" key="13">
    <source>
        <dbReference type="Pfam" id="PF02852"/>
    </source>
</evidence>
<keyword evidence="15" id="KW-0670">Pyruvate</keyword>
<reference evidence="15" key="1">
    <citation type="submission" date="2020-08" db="EMBL/GenBank/DDBJ databases">
        <title>Sequencing the genomes of 1000 actinobacteria strains.</title>
        <authorList>
            <person name="Klenk H.-P."/>
        </authorList>
    </citation>
    <scope>NUCLEOTIDE SEQUENCE</scope>
    <source>
        <strain evidence="15">DSM 20582</strain>
    </source>
</reference>
<feature type="binding site" evidence="9">
    <location>
        <position position="70"/>
    </location>
    <ligand>
        <name>FAD</name>
        <dbReference type="ChEBI" id="CHEBI:57692"/>
    </ligand>
</feature>
<dbReference type="AlphaFoldDB" id="A0A8I0CMW2"/>
<feature type="binding site" evidence="9">
    <location>
        <position position="413"/>
    </location>
    <ligand>
        <name>FAD</name>
        <dbReference type="ChEBI" id="CHEBI:57692"/>
    </ligand>
</feature>
<dbReference type="PROSITE" id="PS00076">
    <property type="entry name" value="PYRIDINE_REDOX_1"/>
    <property type="match status" value="1"/>
</dbReference>
<accession>A0A8I0CMW2</accession>
<keyword evidence="3 9" id="KW-0274">FAD</keyword>
<keyword evidence="4" id="KW-0521">NADP</keyword>
<feature type="binding site" evidence="9">
    <location>
        <begin position="200"/>
        <end position="202"/>
    </location>
    <ligand>
        <name>FAD</name>
        <dbReference type="ChEBI" id="CHEBI:57692"/>
    </ligand>
</feature>
<dbReference type="SUPFAM" id="SSF51905">
    <property type="entry name" value="FAD/NAD(P)-binding domain"/>
    <property type="match status" value="1"/>
</dbReference>
<keyword evidence="6" id="KW-1015">Disulfide bond</keyword>
<dbReference type="Pfam" id="PF02852">
    <property type="entry name" value="Pyr_redox_dim"/>
    <property type="match status" value="1"/>
</dbReference>
<sequence length="565" mass="56807">MTTDNNTASGAPAGTTTGSIDCDVLVVGFGKAGKTIAMTRAKAGDRVVLVEKSPSMYGGTCINVGCVPTKTLLTDAHRHAGELLAATRTGAGAASAGTGTGTGSAGTGAGSTDTADSEPGTATTPSHDAAFSAARSHRDSFIGTLNAANHAMVENTGVLVVDGHATFTGPRTVTVTGGDPAAAHPAEQLTVTADTVVINTGSVPVRPPIPGADGPRVLDSTGVQMLPERPRRLAIVGGGPIGLEFATMFAQFGTEVTVLDGSPRLLPRFDRDIADAVHADLRDLGVTVLSGVTVEEIADAAGAAAGAGAGGDATGGDADGAAGGDATTGANADTDAAGGATPAAGAPVTVTYTDADGTRRTVDADHVLLATGRKPATDGLGLDAAGVEVTDRGAVVVDPHLRTTADGVYAAGDVAGSPQFTYVSYDDHRVILSDRWGDGSRTTTGRLIPSTTFLEPPLSQVGLGEDAAREDTGARGHTLDVRVQDIRDIAVMPRPKILGQARGRAKILVDREDDRILGATLYCVDSQELINLVTTAMVHGIPASAVGSGIYTHPSSSEVFNALLG</sequence>
<evidence type="ECO:0000256" key="11">
    <source>
        <dbReference type="RuleBase" id="RU003691"/>
    </source>
</evidence>
<dbReference type="InterPro" id="IPR036188">
    <property type="entry name" value="FAD/NAD-bd_sf"/>
</dbReference>
<evidence type="ECO:0000256" key="2">
    <source>
        <dbReference type="ARBA" id="ARBA00022630"/>
    </source>
</evidence>
<evidence type="ECO:0000256" key="9">
    <source>
        <dbReference type="PIRSR" id="PIRSR000350-3"/>
    </source>
</evidence>
<name>A0A8I0CMW2_9CORY</name>
<evidence type="ECO:0000256" key="8">
    <source>
        <dbReference type="PIRSR" id="PIRSR000350-2"/>
    </source>
</evidence>
<dbReference type="EMBL" id="JACHWT010000005">
    <property type="protein sequence ID" value="MBB3116113.1"/>
    <property type="molecule type" value="Genomic_DNA"/>
</dbReference>
<dbReference type="GO" id="GO:0016668">
    <property type="term" value="F:oxidoreductase activity, acting on a sulfur group of donors, NAD(P) as acceptor"/>
    <property type="evidence" value="ECO:0007669"/>
    <property type="project" value="InterPro"/>
</dbReference>
<organism evidence="15 16">
    <name type="scientific">Corynebacterium bovis DSM 20582 = CIP 54.80</name>
    <dbReference type="NCBI Taxonomy" id="927655"/>
    <lineage>
        <taxon>Bacteria</taxon>
        <taxon>Bacillati</taxon>
        <taxon>Actinomycetota</taxon>
        <taxon>Actinomycetes</taxon>
        <taxon>Mycobacteriales</taxon>
        <taxon>Corynebacteriaceae</taxon>
        <taxon>Corynebacterium</taxon>
    </lineage>
</organism>
<feature type="domain" description="FAD/NAD(P)-binding" evidence="14">
    <location>
        <begin position="23"/>
        <end position="425"/>
    </location>
</feature>
<keyword evidence="5 11" id="KW-0560">Oxidoreductase</keyword>
<feature type="domain" description="Pyridine nucleotide-disulphide oxidoreductase dimerisation" evidence="13">
    <location>
        <begin position="448"/>
        <end position="561"/>
    </location>
</feature>
<protein>
    <submittedName>
        <fullName evidence="15">Pyruvate/2-oxoglutarate dehydrogenase complex dihydrolipoamide dehydrogenase (E3) component</fullName>
    </submittedName>
</protein>
<comment type="cofactor">
    <cofactor evidence="9">
        <name>FAD</name>
        <dbReference type="ChEBI" id="CHEBI:57692"/>
    </cofactor>
    <text evidence="9">Binds 1 FAD per subunit.</text>
</comment>
<evidence type="ECO:0000313" key="15">
    <source>
        <dbReference type="EMBL" id="MBB3116113.1"/>
    </source>
</evidence>
<dbReference type="Pfam" id="PF07992">
    <property type="entry name" value="Pyr_redox_2"/>
    <property type="match status" value="1"/>
</dbReference>
<evidence type="ECO:0000256" key="10">
    <source>
        <dbReference type="PIRSR" id="PIRSR000350-4"/>
    </source>
</evidence>
<evidence type="ECO:0000259" key="14">
    <source>
        <dbReference type="Pfam" id="PF07992"/>
    </source>
</evidence>
<dbReference type="PRINTS" id="PR00411">
    <property type="entry name" value="PNDRDTASEI"/>
</dbReference>
<dbReference type="PRINTS" id="PR00368">
    <property type="entry name" value="FADPNR"/>
</dbReference>
<evidence type="ECO:0000256" key="12">
    <source>
        <dbReference type="SAM" id="MobiDB-lite"/>
    </source>
</evidence>
<evidence type="ECO:0000256" key="7">
    <source>
        <dbReference type="ARBA" id="ARBA00023284"/>
    </source>
</evidence>
<dbReference type="GO" id="GO:0003955">
    <property type="term" value="F:NAD(P)H dehydrogenase (quinone) activity"/>
    <property type="evidence" value="ECO:0007669"/>
    <property type="project" value="TreeGrafter"/>
</dbReference>
<feature type="active site" description="Proton acceptor" evidence="8">
    <location>
        <position position="553"/>
    </location>
</feature>
<comment type="caution">
    <text evidence="15">The sequence shown here is derived from an EMBL/GenBank/DDBJ whole genome shotgun (WGS) entry which is preliminary data.</text>
</comment>
<dbReference type="PANTHER" id="PTHR43014">
    <property type="entry name" value="MERCURIC REDUCTASE"/>
    <property type="match status" value="1"/>
</dbReference>
<evidence type="ECO:0000256" key="1">
    <source>
        <dbReference type="ARBA" id="ARBA00007532"/>
    </source>
</evidence>
<keyword evidence="9" id="KW-0520">NAD</keyword>
<keyword evidence="2 11" id="KW-0285">Flavoprotein</keyword>
<dbReference type="Proteomes" id="UP000612712">
    <property type="component" value="Unassembled WGS sequence"/>
</dbReference>
<dbReference type="Gene3D" id="3.50.50.60">
    <property type="entry name" value="FAD/NAD(P)-binding domain"/>
    <property type="match status" value="5"/>
</dbReference>
<dbReference type="InterPro" id="IPR001100">
    <property type="entry name" value="Pyr_nuc-diS_OxRdtase"/>
</dbReference>
<evidence type="ECO:0000256" key="5">
    <source>
        <dbReference type="ARBA" id="ARBA00023002"/>
    </source>
</evidence>
<feature type="disulfide bond" description="Redox-active" evidence="10">
    <location>
        <begin position="61"/>
        <end position="66"/>
    </location>
</feature>
<dbReference type="PANTHER" id="PTHR43014:SF4">
    <property type="entry name" value="PYRIDINE NUCLEOTIDE-DISULFIDE OXIDOREDUCTASE RCLA-RELATED"/>
    <property type="match status" value="1"/>
</dbReference>
<dbReference type="PIRSF" id="PIRSF000350">
    <property type="entry name" value="Mercury_reductase_MerA"/>
    <property type="match status" value="1"/>
</dbReference>
<comment type="similarity">
    <text evidence="1 11">Belongs to the class-I pyridine nucleotide-disulfide oxidoreductase family.</text>
</comment>
<proteinExistence type="inferred from homology"/>
<dbReference type="RefSeq" id="WP_290214850.1">
    <property type="nucleotide sequence ID" value="NZ_CP047187.1"/>
</dbReference>
<dbReference type="InterPro" id="IPR012999">
    <property type="entry name" value="Pyr_OxRdtase_I_AS"/>
</dbReference>
<feature type="binding site" evidence="9">
    <location>
        <position position="372"/>
    </location>
    <ligand>
        <name>NAD(+)</name>
        <dbReference type="ChEBI" id="CHEBI:57540"/>
    </ligand>
</feature>
<dbReference type="InterPro" id="IPR004099">
    <property type="entry name" value="Pyr_nucl-diS_OxRdtase_dimer"/>
</dbReference>
<evidence type="ECO:0000256" key="3">
    <source>
        <dbReference type="ARBA" id="ARBA00022827"/>
    </source>
</evidence>
<evidence type="ECO:0000313" key="16">
    <source>
        <dbReference type="Proteomes" id="UP000612712"/>
    </source>
</evidence>
<dbReference type="InterPro" id="IPR016156">
    <property type="entry name" value="FAD/NAD-linked_Rdtase_dimer_sf"/>
</dbReference>
<dbReference type="GO" id="GO:0050660">
    <property type="term" value="F:flavin adenine dinucleotide binding"/>
    <property type="evidence" value="ECO:0007669"/>
    <property type="project" value="TreeGrafter"/>
</dbReference>